<name>A0ABD3Q9X6_9STRA</name>
<accession>A0ABD3Q9X6</accession>
<sequence>MDALAGYGSDSDSDSSFRIEHPPPPAPDATTGLSGLLGCGSDDDDDDDRHNGEAANGRDGDEVVGRGEGMDALPPPEPNGKGGEDDDDDGGGASGGMERKRRRRRWDDPVGRVEGGASPLPPPELSTIDVDRTARLREGLSRQSRAQRENSSSMAGGEPTSVDDERRRRRVGEKLDRLHDQFQGRRGGGGVEGSSSAASASSFSAHLKSQREFGNPHLLETIIDHFRIRPLESHAGNSFKGFEYADRLMAAEERARVAAANYDARIGEGAEGTPGHRA</sequence>
<comment type="caution">
    <text evidence="2">The sequence shown here is derived from an EMBL/GenBank/DDBJ whole genome shotgun (WGS) entry which is preliminary data.</text>
</comment>
<proteinExistence type="predicted"/>
<feature type="compositionally biased region" description="Basic and acidic residues" evidence="1">
    <location>
        <begin position="172"/>
        <end position="183"/>
    </location>
</feature>
<protein>
    <submittedName>
        <fullName evidence="2">Uncharacterized protein</fullName>
    </submittedName>
</protein>
<dbReference type="Proteomes" id="UP001530315">
    <property type="component" value="Unassembled WGS sequence"/>
</dbReference>
<evidence type="ECO:0000313" key="3">
    <source>
        <dbReference type="Proteomes" id="UP001530315"/>
    </source>
</evidence>
<dbReference type="AlphaFoldDB" id="A0ABD3Q9X6"/>
<dbReference type="EMBL" id="JALLAZ020000371">
    <property type="protein sequence ID" value="KAL3796852.1"/>
    <property type="molecule type" value="Genomic_DNA"/>
</dbReference>
<feature type="compositionally biased region" description="Basic and acidic residues" evidence="1">
    <location>
        <begin position="129"/>
        <end position="140"/>
    </location>
</feature>
<gene>
    <name evidence="2" type="ORF">ACHAW5_002538</name>
</gene>
<keyword evidence="3" id="KW-1185">Reference proteome</keyword>
<feature type="region of interest" description="Disordered" evidence="1">
    <location>
        <begin position="1"/>
        <end position="197"/>
    </location>
</feature>
<evidence type="ECO:0000313" key="2">
    <source>
        <dbReference type="EMBL" id="KAL3796852.1"/>
    </source>
</evidence>
<reference evidence="2 3" key="1">
    <citation type="submission" date="2024-10" db="EMBL/GenBank/DDBJ databases">
        <title>Updated reference genomes for cyclostephanoid diatoms.</title>
        <authorList>
            <person name="Roberts W.R."/>
            <person name="Alverson A.J."/>
        </authorList>
    </citation>
    <scope>NUCLEOTIDE SEQUENCE [LARGE SCALE GENOMIC DNA]</scope>
    <source>
        <strain evidence="2 3">AJA276-08</strain>
    </source>
</reference>
<organism evidence="2 3">
    <name type="scientific">Stephanodiscus triporus</name>
    <dbReference type="NCBI Taxonomy" id="2934178"/>
    <lineage>
        <taxon>Eukaryota</taxon>
        <taxon>Sar</taxon>
        <taxon>Stramenopiles</taxon>
        <taxon>Ochrophyta</taxon>
        <taxon>Bacillariophyta</taxon>
        <taxon>Coscinodiscophyceae</taxon>
        <taxon>Thalassiosirophycidae</taxon>
        <taxon>Stephanodiscales</taxon>
        <taxon>Stephanodiscaceae</taxon>
        <taxon>Stephanodiscus</taxon>
    </lineage>
</organism>
<feature type="compositionally biased region" description="Basic and acidic residues" evidence="1">
    <location>
        <begin position="48"/>
        <end position="69"/>
    </location>
</feature>
<feature type="compositionally biased region" description="Polar residues" evidence="1">
    <location>
        <begin position="141"/>
        <end position="154"/>
    </location>
</feature>
<evidence type="ECO:0000256" key="1">
    <source>
        <dbReference type="SAM" id="MobiDB-lite"/>
    </source>
</evidence>